<dbReference type="PIRSF" id="PIRSF004862">
    <property type="entry name" value="FliF"/>
    <property type="match status" value="1"/>
</dbReference>
<reference evidence="14 15" key="1">
    <citation type="submission" date="2022-09" db="EMBL/GenBank/DDBJ databases">
        <authorList>
            <person name="Kop L."/>
        </authorList>
    </citation>
    <scope>NUCLEOTIDE SEQUENCE [LARGE SCALE GENOMIC DNA]</scope>
    <source>
        <strain evidence="14 15">347</strain>
    </source>
</reference>
<dbReference type="Proteomes" id="UP001157733">
    <property type="component" value="Chromosome"/>
</dbReference>
<dbReference type="InterPro" id="IPR006182">
    <property type="entry name" value="FliF_N_dom"/>
</dbReference>
<dbReference type="PRINTS" id="PR01009">
    <property type="entry name" value="FLGMRINGFLIF"/>
</dbReference>
<evidence type="ECO:0000256" key="2">
    <source>
        <dbReference type="ARBA" id="ARBA00004651"/>
    </source>
</evidence>
<dbReference type="Pfam" id="PF01514">
    <property type="entry name" value="YscJ_FliF"/>
    <property type="match status" value="1"/>
</dbReference>
<sequence>MEAFLEFLRNLGQRFNELSPVNKVAALGLLGAMGAAVIAMMLWAQTPDYQLLYANLAEKDAAAVVEELKTQTIPYELSNGGRNVRIPSNRVHEVRLGLASQGLPTGAEVGLELFEDTPLGMTEFVQKLNFQRALQGELVRTINSLKAVEHSRVHLVLPKDNVFSKEKPRGKASVMVKLKAGQNLSETQVQGIVHLVSSSVESLQVSDVVVVDLAGNMLSGGKEVSEAAMMTASNYKHTRRVEQELEKSIVRMLEDALGAGKVIAKVAADINFDKVERTEELFDPDSQVIRSEQNTTEQVVGAAPPGGVAGVQSLTPGSGNQQGTGTGSRRNNEKSTLNYEINKVVKHVKETTGEIKKLSVSVMVDGKMAGDPPAYQARSEEEMAKLLQLVRTAVGYDEARGDQIQMENVQFDNSLQMQQKEDIEQAQKYDLAITAAKIIGGVIILVLFILRILLPMVRWITTSVEAEEEVDQGPTPEEVQKQEEEKRMAQMAQENIEMRKSVEALVGRDPRYAASVIRKWMRERTTGA</sequence>
<keyword evidence="5 11" id="KW-0812">Transmembrane</keyword>
<comment type="similarity">
    <text evidence="3 9">Belongs to the FliF family.</text>
</comment>
<evidence type="ECO:0000256" key="10">
    <source>
        <dbReference type="SAM" id="MobiDB-lite"/>
    </source>
</evidence>
<keyword evidence="4" id="KW-1003">Cell membrane</keyword>
<dbReference type="InterPro" id="IPR013556">
    <property type="entry name" value="Flag_M-ring_C"/>
</dbReference>
<dbReference type="PANTHER" id="PTHR30046:SF0">
    <property type="entry name" value="FLAGELLAR M-RING PROTEIN"/>
    <property type="match status" value="1"/>
</dbReference>
<organism evidence="14 15">
    <name type="scientific">Nitrospina watsonii</name>
    <dbReference type="NCBI Taxonomy" id="1323948"/>
    <lineage>
        <taxon>Bacteria</taxon>
        <taxon>Pseudomonadati</taxon>
        <taxon>Nitrospinota/Tectimicrobiota group</taxon>
        <taxon>Nitrospinota</taxon>
        <taxon>Nitrospinia</taxon>
        <taxon>Nitrospinales</taxon>
        <taxon>Nitrospinaceae</taxon>
        <taxon>Nitrospina</taxon>
    </lineage>
</organism>
<evidence type="ECO:0000313" key="14">
    <source>
        <dbReference type="EMBL" id="CAI2719234.1"/>
    </source>
</evidence>
<evidence type="ECO:0000259" key="12">
    <source>
        <dbReference type="Pfam" id="PF01514"/>
    </source>
</evidence>
<dbReference type="NCBIfam" id="TIGR00206">
    <property type="entry name" value="fliF"/>
    <property type="match status" value="1"/>
</dbReference>
<keyword evidence="15" id="KW-1185">Reference proteome</keyword>
<evidence type="ECO:0000256" key="4">
    <source>
        <dbReference type="ARBA" id="ARBA00022475"/>
    </source>
</evidence>
<keyword evidence="7 11" id="KW-0472">Membrane</keyword>
<accession>A0ABM9HGR7</accession>
<keyword evidence="6 11" id="KW-1133">Transmembrane helix</keyword>
<evidence type="ECO:0000256" key="9">
    <source>
        <dbReference type="PIRNR" id="PIRNR004862"/>
    </source>
</evidence>
<proteinExistence type="inferred from homology"/>
<keyword evidence="14" id="KW-0966">Cell projection</keyword>
<dbReference type="InterPro" id="IPR043427">
    <property type="entry name" value="YscJ/FliF"/>
</dbReference>
<dbReference type="Pfam" id="PF08345">
    <property type="entry name" value="YscJ_FliF_C"/>
    <property type="match status" value="1"/>
</dbReference>
<evidence type="ECO:0000256" key="5">
    <source>
        <dbReference type="ARBA" id="ARBA00022692"/>
    </source>
</evidence>
<name>A0ABM9HGR7_9BACT</name>
<evidence type="ECO:0000256" key="1">
    <source>
        <dbReference type="ARBA" id="ARBA00004117"/>
    </source>
</evidence>
<evidence type="ECO:0000256" key="7">
    <source>
        <dbReference type="ARBA" id="ARBA00023136"/>
    </source>
</evidence>
<dbReference type="Gene3D" id="3.30.300.30">
    <property type="match status" value="1"/>
</dbReference>
<dbReference type="EMBL" id="OX336137">
    <property type="protein sequence ID" value="CAI2719234.1"/>
    <property type="molecule type" value="Genomic_DNA"/>
</dbReference>
<evidence type="ECO:0000313" key="15">
    <source>
        <dbReference type="Proteomes" id="UP001157733"/>
    </source>
</evidence>
<evidence type="ECO:0000256" key="6">
    <source>
        <dbReference type="ARBA" id="ARBA00022989"/>
    </source>
</evidence>
<evidence type="ECO:0000256" key="11">
    <source>
        <dbReference type="SAM" id="Phobius"/>
    </source>
</evidence>
<dbReference type="InterPro" id="IPR045851">
    <property type="entry name" value="AMP-bd_C_sf"/>
</dbReference>
<gene>
    <name evidence="14" type="ORF">NSPWAT_2378</name>
</gene>
<feature type="domain" description="Flagellar M-ring N-terminal" evidence="12">
    <location>
        <begin position="45"/>
        <end position="219"/>
    </location>
</feature>
<feature type="domain" description="Flagellar M-ring C-terminal" evidence="13">
    <location>
        <begin position="253"/>
        <end position="411"/>
    </location>
</feature>
<dbReference type="RefSeq" id="WP_282012080.1">
    <property type="nucleotide sequence ID" value="NZ_OX336137.1"/>
</dbReference>
<comment type="subcellular location">
    <subcellularLocation>
        <location evidence="1 9">Bacterial flagellum basal body</location>
    </subcellularLocation>
    <subcellularLocation>
        <location evidence="2">Cell membrane</location>
        <topology evidence="2">Multi-pass membrane protein</topology>
    </subcellularLocation>
</comment>
<evidence type="ECO:0000259" key="13">
    <source>
        <dbReference type="Pfam" id="PF08345"/>
    </source>
</evidence>
<keyword evidence="8 9" id="KW-0975">Bacterial flagellum</keyword>
<dbReference type="PANTHER" id="PTHR30046">
    <property type="entry name" value="FLAGELLAR M-RING PROTEIN"/>
    <property type="match status" value="1"/>
</dbReference>
<protein>
    <recommendedName>
        <fullName evidence="9">Flagellar M-ring protein</fullName>
    </recommendedName>
</protein>
<feature type="transmembrane region" description="Helical" evidence="11">
    <location>
        <begin position="431"/>
        <end position="454"/>
    </location>
</feature>
<dbReference type="InterPro" id="IPR000067">
    <property type="entry name" value="FlgMring_FliF"/>
</dbReference>
<evidence type="ECO:0000256" key="8">
    <source>
        <dbReference type="ARBA" id="ARBA00023143"/>
    </source>
</evidence>
<evidence type="ECO:0000256" key="3">
    <source>
        <dbReference type="ARBA" id="ARBA00007971"/>
    </source>
</evidence>
<comment type="function">
    <text evidence="9">The M ring may be actively involved in energy transduction.</text>
</comment>
<feature type="transmembrane region" description="Helical" evidence="11">
    <location>
        <begin position="24"/>
        <end position="44"/>
    </location>
</feature>
<feature type="region of interest" description="Disordered" evidence="10">
    <location>
        <begin position="290"/>
        <end position="335"/>
    </location>
</feature>
<keyword evidence="14" id="KW-0969">Cilium</keyword>
<keyword evidence="14" id="KW-0282">Flagellum</keyword>